<evidence type="ECO:0000313" key="2">
    <source>
        <dbReference type="Proteomes" id="UP000062255"/>
    </source>
</evidence>
<reference evidence="1 2" key="1">
    <citation type="submission" date="2015-07" db="EMBL/GenBank/DDBJ databases">
        <title>Complete genome sequence of Mycobacterium goodii X7B, a facultative thermophilic biodesulfurizing bacterium.</title>
        <authorList>
            <person name="Yu B."/>
            <person name="Li F."/>
            <person name="Xu P."/>
        </authorList>
    </citation>
    <scope>NUCLEOTIDE SEQUENCE [LARGE SCALE GENOMIC DNA]</scope>
    <source>
        <strain evidence="1 2">X7B</strain>
    </source>
</reference>
<dbReference type="Proteomes" id="UP000062255">
    <property type="component" value="Chromosome"/>
</dbReference>
<organism evidence="1 2">
    <name type="scientific">Mycolicibacterium goodii</name>
    <name type="common">Mycobacterium goodii</name>
    <dbReference type="NCBI Taxonomy" id="134601"/>
    <lineage>
        <taxon>Bacteria</taxon>
        <taxon>Bacillati</taxon>
        <taxon>Actinomycetota</taxon>
        <taxon>Actinomycetes</taxon>
        <taxon>Mycobacteriales</taxon>
        <taxon>Mycobacteriaceae</taxon>
        <taxon>Mycolicibacterium</taxon>
    </lineage>
</organism>
<dbReference type="AlphaFoldDB" id="A0A0K0X495"/>
<gene>
    <name evidence="1" type="ORF">AFA91_09985</name>
</gene>
<accession>A0A0K0X495</accession>
<sequence>MSFYDTSGVLPMPLDPVKRSHENPLAKACQSISIADAISPSRHETDGDGASAGAWPTTALQRLFMRQ</sequence>
<dbReference type="PATRIC" id="fig|134601.6.peg.2085"/>
<dbReference type="KEGG" id="mgo:AFA91_09985"/>
<dbReference type="EMBL" id="CP012150">
    <property type="protein sequence ID" value="AKS32143.1"/>
    <property type="molecule type" value="Genomic_DNA"/>
</dbReference>
<evidence type="ECO:0000313" key="1">
    <source>
        <dbReference type="EMBL" id="AKS32143.1"/>
    </source>
</evidence>
<protein>
    <submittedName>
        <fullName evidence="1">Uncharacterized protein</fullName>
    </submittedName>
</protein>
<name>A0A0K0X495_MYCGD</name>
<proteinExistence type="predicted"/>